<name>A0A6C0HGH6_9ZZZZ</name>
<reference evidence="2" key="1">
    <citation type="journal article" date="2020" name="Nature">
        <title>Giant virus diversity and host interactions through global metagenomics.</title>
        <authorList>
            <person name="Schulz F."/>
            <person name="Roux S."/>
            <person name="Paez-Espino D."/>
            <person name="Jungbluth S."/>
            <person name="Walsh D.A."/>
            <person name="Denef V.J."/>
            <person name="McMahon K.D."/>
            <person name="Konstantinidis K.T."/>
            <person name="Eloe-Fadrosh E.A."/>
            <person name="Kyrpides N.C."/>
            <person name="Woyke T."/>
        </authorList>
    </citation>
    <scope>NUCLEOTIDE SEQUENCE</scope>
    <source>
        <strain evidence="2">GVMAG-M-3300023179-99</strain>
    </source>
</reference>
<evidence type="ECO:0000313" key="2">
    <source>
        <dbReference type="EMBL" id="QHT79123.1"/>
    </source>
</evidence>
<evidence type="ECO:0000256" key="1">
    <source>
        <dbReference type="SAM" id="Phobius"/>
    </source>
</evidence>
<feature type="transmembrane region" description="Helical" evidence="1">
    <location>
        <begin position="111"/>
        <end position="137"/>
    </location>
</feature>
<dbReference type="EMBL" id="MN739946">
    <property type="protein sequence ID" value="QHT79123.1"/>
    <property type="molecule type" value="Genomic_DNA"/>
</dbReference>
<keyword evidence="1" id="KW-1133">Transmembrane helix</keyword>
<accession>A0A6C0HGH6</accession>
<organism evidence="2">
    <name type="scientific">viral metagenome</name>
    <dbReference type="NCBI Taxonomy" id="1070528"/>
    <lineage>
        <taxon>unclassified sequences</taxon>
        <taxon>metagenomes</taxon>
        <taxon>organismal metagenomes</taxon>
    </lineage>
</organism>
<feature type="transmembrane region" description="Helical" evidence="1">
    <location>
        <begin position="80"/>
        <end position="99"/>
    </location>
</feature>
<keyword evidence="1" id="KW-0812">Transmembrane</keyword>
<keyword evidence="1" id="KW-0472">Membrane</keyword>
<feature type="transmembrane region" description="Helical" evidence="1">
    <location>
        <begin position="12"/>
        <end position="32"/>
    </location>
</feature>
<protein>
    <submittedName>
        <fullName evidence="2">Uncharacterized protein</fullName>
    </submittedName>
</protein>
<proteinExistence type="predicted"/>
<dbReference type="AlphaFoldDB" id="A0A6C0HGH6"/>
<feature type="transmembrane region" description="Helical" evidence="1">
    <location>
        <begin position="52"/>
        <end position="73"/>
    </location>
</feature>
<sequence length="156" mass="17536">MMCEKKPFDVGIAVFIMTIVVFAFGSTFYGLYRYTFDMVKDEQKYTPWFVTNHLILAGNILQVASLLGVLYFTQFITNSLAKMFIVASIFLLMIIVLYLTNYDLNDKASSWAGMIMLVIDLYIKVTAIFMGFGVCSLDQVPGSLAAMGRTLGGKRR</sequence>